<keyword evidence="2" id="KW-1185">Reference proteome</keyword>
<name>A0ABQ9IZA0_9CUCU</name>
<protein>
    <submittedName>
        <fullName evidence="1">Uncharacterized protein</fullName>
    </submittedName>
</protein>
<sequence length="120" mass="13625">MAALRGHCGPVICSLQGPLIVFHFDVEISDANPTDLSDVGWQHWSKSQNDSVMTVAFFEQKDNRKEHNYQGCGPRWVLDMATMCFRAGKSVALCERGVELILENLEMGFFRFPKDEEKNT</sequence>
<dbReference type="Proteomes" id="UP001162164">
    <property type="component" value="Unassembled WGS sequence"/>
</dbReference>
<proteinExistence type="predicted"/>
<dbReference type="EMBL" id="JAPWTJ010001733">
    <property type="protein sequence ID" value="KAJ8969740.1"/>
    <property type="molecule type" value="Genomic_DNA"/>
</dbReference>
<reference evidence="1" key="1">
    <citation type="journal article" date="2023" name="Insect Mol. Biol.">
        <title>Genome sequencing provides insights into the evolution of gene families encoding plant cell wall-degrading enzymes in longhorned beetles.</title>
        <authorList>
            <person name="Shin N.R."/>
            <person name="Okamura Y."/>
            <person name="Kirsch R."/>
            <person name="Pauchet Y."/>
        </authorList>
    </citation>
    <scope>NUCLEOTIDE SEQUENCE</scope>
    <source>
        <strain evidence="1">MMC_N1</strain>
    </source>
</reference>
<accession>A0ABQ9IZA0</accession>
<evidence type="ECO:0000313" key="2">
    <source>
        <dbReference type="Proteomes" id="UP001162164"/>
    </source>
</evidence>
<organism evidence="1 2">
    <name type="scientific">Molorchus minor</name>
    <dbReference type="NCBI Taxonomy" id="1323400"/>
    <lineage>
        <taxon>Eukaryota</taxon>
        <taxon>Metazoa</taxon>
        <taxon>Ecdysozoa</taxon>
        <taxon>Arthropoda</taxon>
        <taxon>Hexapoda</taxon>
        <taxon>Insecta</taxon>
        <taxon>Pterygota</taxon>
        <taxon>Neoptera</taxon>
        <taxon>Endopterygota</taxon>
        <taxon>Coleoptera</taxon>
        <taxon>Polyphaga</taxon>
        <taxon>Cucujiformia</taxon>
        <taxon>Chrysomeloidea</taxon>
        <taxon>Cerambycidae</taxon>
        <taxon>Lamiinae</taxon>
        <taxon>Monochamini</taxon>
        <taxon>Molorchus</taxon>
    </lineage>
</organism>
<gene>
    <name evidence="1" type="ORF">NQ317_008808</name>
</gene>
<comment type="caution">
    <text evidence="1">The sequence shown here is derived from an EMBL/GenBank/DDBJ whole genome shotgun (WGS) entry which is preliminary data.</text>
</comment>
<evidence type="ECO:0000313" key="1">
    <source>
        <dbReference type="EMBL" id="KAJ8969740.1"/>
    </source>
</evidence>